<name>A0AAP0WVK4_LIQFO</name>
<gene>
    <name evidence="2" type="ORF">L1049_004326</name>
</gene>
<dbReference type="Pfam" id="PF00646">
    <property type="entry name" value="F-box"/>
    <property type="match status" value="1"/>
</dbReference>
<dbReference type="CDD" id="cd09917">
    <property type="entry name" value="F-box_SF"/>
    <property type="match status" value="1"/>
</dbReference>
<evidence type="ECO:0000259" key="1">
    <source>
        <dbReference type="Pfam" id="PF00646"/>
    </source>
</evidence>
<feature type="domain" description="F-box" evidence="1">
    <location>
        <begin position="29"/>
        <end position="59"/>
    </location>
</feature>
<keyword evidence="3" id="KW-1185">Reference proteome</keyword>
<sequence length="85" mass="9440">MARVSSKHGRDQALKFKVDANNNDMLVALVPKVMELIIQKLDIVDYHRLSVVCKSWRSVAIAAKHSAPMLLIVATTVACALLQQR</sequence>
<comment type="caution">
    <text evidence="2">The sequence shown here is derived from an EMBL/GenBank/DDBJ whole genome shotgun (WGS) entry which is preliminary data.</text>
</comment>
<accession>A0AAP0WVK4</accession>
<dbReference type="InterPro" id="IPR036047">
    <property type="entry name" value="F-box-like_dom_sf"/>
</dbReference>
<dbReference type="AlphaFoldDB" id="A0AAP0WVK4"/>
<evidence type="ECO:0000313" key="2">
    <source>
        <dbReference type="EMBL" id="KAK9281424.1"/>
    </source>
</evidence>
<dbReference type="SUPFAM" id="SSF81383">
    <property type="entry name" value="F-box domain"/>
    <property type="match status" value="1"/>
</dbReference>
<dbReference type="Proteomes" id="UP001415857">
    <property type="component" value="Unassembled WGS sequence"/>
</dbReference>
<dbReference type="InterPro" id="IPR001810">
    <property type="entry name" value="F-box_dom"/>
</dbReference>
<organism evidence="2 3">
    <name type="scientific">Liquidambar formosana</name>
    <name type="common">Formosan gum</name>
    <dbReference type="NCBI Taxonomy" id="63359"/>
    <lineage>
        <taxon>Eukaryota</taxon>
        <taxon>Viridiplantae</taxon>
        <taxon>Streptophyta</taxon>
        <taxon>Embryophyta</taxon>
        <taxon>Tracheophyta</taxon>
        <taxon>Spermatophyta</taxon>
        <taxon>Magnoliopsida</taxon>
        <taxon>eudicotyledons</taxon>
        <taxon>Gunneridae</taxon>
        <taxon>Pentapetalae</taxon>
        <taxon>Saxifragales</taxon>
        <taxon>Altingiaceae</taxon>
        <taxon>Liquidambar</taxon>
    </lineage>
</organism>
<dbReference type="EMBL" id="JBBPBK010000007">
    <property type="protein sequence ID" value="KAK9281424.1"/>
    <property type="molecule type" value="Genomic_DNA"/>
</dbReference>
<evidence type="ECO:0000313" key="3">
    <source>
        <dbReference type="Proteomes" id="UP001415857"/>
    </source>
</evidence>
<proteinExistence type="predicted"/>
<dbReference type="Gene3D" id="1.20.1280.50">
    <property type="match status" value="1"/>
</dbReference>
<protein>
    <recommendedName>
        <fullName evidence="1">F-box domain-containing protein</fullName>
    </recommendedName>
</protein>
<reference evidence="2 3" key="1">
    <citation type="journal article" date="2024" name="Plant J.">
        <title>Genome sequences and population genomics reveal climatic adaptation and genomic divergence between two closely related sweetgum species.</title>
        <authorList>
            <person name="Xu W.Q."/>
            <person name="Ren C.Q."/>
            <person name="Zhang X.Y."/>
            <person name="Comes H.P."/>
            <person name="Liu X.H."/>
            <person name="Li Y.G."/>
            <person name="Kettle C.J."/>
            <person name="Jalonen R."/>
            <person name="Gaisberger H."/>
            <person name="Ma Y.Z."/>
            <person name="Qiu Y.X."/>
        </authorList>
    </citation>
    <scope>NUCLEOTIDE SEQUENCE [LARGE SCALE GENOMIC DNA]</scope>
    <source>
        <strain evidence="2">Hangzhou</strain>
    </source>
</reference>